<evidence type="ECO:0000313" key="3">
    <source>
        <dbReference type="Proteomes" id="UP000663505"/>
    </source>
</evidence>
<organism evidence="2 3">
    <name type="scientific">Alicyclobacillus mengziensis</name>
    <dbReference type="NCBI Taxonomy" id="2931921"/>
    <lineage>
        <taxon>Bacteria</taxon>
        <taxon>Bacillati</taxon>
        <taxon>Bacillota</taxon>
        <taxon>Bacilli</taxon>
        <taxon>Bacillales</taxon>
        <taxon>Alicyclobacillaceae</taxon>
        <taxon>Alicyclobacillus</taxon>
    </lineage>
</organism>
<gene>
    <name evidence="2" type="ORF">JZ786_01050</name>
</gene>
<sequence>MATFAHAYAIKERIAASLLRHPKVHGVGVGYLDRKHPNKGAAVIVYANALSAVSLGISAPLKLIRNQKHVAVPVRVMKTAKIRSHTDYTRRIRPVPAGYSIGTIAGSGTLGLVVANARHPNQLYIFSNNHVLTNPINSVNRVETLQPGGADNGRPGIDGVGYLSRFVRLKKKALNLIDAALSTPLRNGILSPRYATVGVLPGYVTSYRVGDRFKKVGRTTGLRYGTVESVNTDIVIDYGPNLGTLTFRNQTVIRGARSVSLPGDSGSVWLRQKDNFAAAVNYAGTADGRLSISFPVHWAMQRFQIRVAQPGAIGRVRIVQPRTAAYARRLTPKELASLQVIRLRHKRRL</sequence>
<dbReference type="AlphaFoldDB" id="A0A9X7VZF3"/>
<proteinExistence type="predicted"/>
<accession>A0A9X7VZF3</accession>
<keyword evidence="1" id="KW-0378">Hydrolase</keyword>
<dbReference type="Proteomes" id="UP000663505">
    <property type="component" value="Chromosome"/>
</dbReference>
<keyword evidence="3" id="KW-1185">Reference proteome</keyword>
<evidence type="ECO:0000256" key="1">
    <source>
        <dbReference type="ARBA" id="ARBA00022825"/>
    </source>
</evidence>
<reference evidence="2 3" key="1">
    <citation type="submission" date="2021-02" db="EMBL/GenBank/DDBJ databases">
        <title>Alicyclobacillus curvatus sp. nov. and Alicyclobacillus mengziensis sp. nov., two acidophilic bacteria isolated from acid mine drainage.</title>
        <authorList>
            <person name="Huang Y."/>
        </authorList>
    </citation>
    <scope>NUCLEOTIDE SEQUENCE [LARGE SCALE GENOMIC DNA]</scope>
    <source>
        <strain evidence="2 3">S30H14</strain>
    </source>
</reference>
<evidence type="ECO:0000313" key="2">
    <source>
        <dbReference type="EMBL" id="QSO47677.1"/>
    </source>
</evidence>
<dbReference type="RefSeq" id="WP_206657021.1">
    <property type="nucleotide sequence ID" value="NZ_CP071182.1"/>
</dbReference>
<dbReference type="InterPro" id="IPR009003">
    <property type="entry name" value="Peptidase_S1_PA"/>
</dbReference>
<dbReference type="KEGG" id="afx:JZ786_01050"/>
<protein>
    <submittedName>
        <fullName evidence="2">Uncharacterized protein</fullName>
    </submittedName>
</protein>
<name>A0A9X7VZF3_9BACL</name>
<keyword evidence="1" id="KW-0645">Protease</keyword>
<dbReference type="InterPro" id="IPR043504">
    <property type="entry name" value="Peptidase_S1_PA_chymotrypsin"/>
</dbReference>
<dbReference type="EMBL" id="CP071182">
    <property type="protein sequence ID" value="QSO47677.1"/>
    <property type="molecule type" value="Genomic_DNA"/>
</dbReference>
<dbReference type="SUPFAM" id="SSF50494">
    <property type="entry name" value="Trypsin-like serine proteases"/>
    <property type="match status" value="1"/>
</dbReference>
<dbReference type="GO" id="GO:0008236">
    <property type="term" value="F:serine-type peptidase activity"/>
    <property type="evidence" value="ECO:0007669"/>
    <property type="project" value="UniProtKB-KW"/>
</dbReference>
<keyword evidence="1" id="KW-0720">Serine protease</keyword>
<dbReference type="Gene3D" id="2.40.10.10">
    <property type="entry name" value="Trypsin-like serine proteases"/>
    <property type="match status" value="1"/>
</dbReference>